<evidence type="ECO:0000256" key="9">
    <source>
        <dbReference type="ARBA" id="ARBA00022989"/>
    </source>
</evidence>
<dbReference type="InterPro" id="IPR051949">
    <property type="entry name" value="Cation_Transport_ATPase"/>
</dbReference>
<evidence type="ECO:0000256" key="2">
    <source>
        <dbReference type="ARBA" id="ARBA00006024"/>
    </source>
</evidence>
<feature type="compositionally biased region" description="Low complexity" evidence="12">
    <location>
        <begin position="1"/>
        <end position="10"/>
    </location>
</feature>
<evidence type="ECO:0000256" key="10">
    <source>
        <dbReference type="ARBA" id="ARBA00023136"/>
    </source>
</evidence>
<feature type="region of interest" description="Disordered" evidence="12">
    <location>
        <begin position="1"/>
        <end position="20"/>
    </location>
</feature>
<feature type="transmembrane region" description="Helical" evidence="11">
    <location>
        <begin position="289"/>
        <end position="310"/>
    </location>
</feature>
<keyword evidence="6 11" id="KW-0067">ATP-binding</keyword>
<dbReference type="PROSITE" id="PS00154">
    <property type="entry name" value="ATPASE_E1_E2"/>
    <property type="match status" value="1"/>
</dbReference>
<evidence type="ECO:0000256" key="12">
    <source>
        <dbReference type="SAM" id="MobiDB-lite"/>
    </source>
</evidence>
<dbReference type="Gene3D" id="3.40.50.1000">
    <property type="entry name" value="HAD superfamily/HAD-like"/>
    <property type="match status" value="1"/>
</dbReference>
<evidence type="ECO:0000256" key="11">
    <source>
        <dbReference type="RuleBase" id="RU362081"/>
    </source>
</evidence>
<keyword evidence="9 11" id="KW-1133">Transmembrane helix</keyword>
<proteinExistence type="inferred from homology"/>
<dbReference type="SFLD" id="SFLDS00003">
    <property type="entry name" value="Haloacid_Dehalogenase"/>
    <property type="match status" value="1"/>
</dbReference>
<gene>
    <name evidence="14" type="ORF">ACFP3V_02660</name>
</gene>
<keyword evidence="5 11" id="KW-0547">Nucleotide-binding</keyword>
<keyword evidence="7" id="KW-0460">Magnesium</keyword>
<evidence type="ECO:0000259" key="13">
    <source>
        <dbReference type="Pfam" id="PF00122"/>
    </source>
</evidence>
<evidence type="ECO:0000256" key="8">
    <source>
        <dbReference type="ARBA" id="ARBA00022967"/>
    </source>
</evidence>
<dbReference type="NCBIfam" id="TIGR01512">
    <property type="entry name" value="ATPase-IB2_Cd"/>
    <property type="match status" value="1"/>
</dbReference>
<comment type="similarity">
    <text evidence="2 11">Belongs to the cation transport ATPase (P-type) (TC 3.A.3) family. Type IB subfamily.</text>
</comment>
<dbReference type="PANTHER" id="PTHR43079:SF1">
    <property type="entry name" value="CADMIUM_ZINC-TRANSPORTING ATPASE HMA1, CHLOROPLASTIC-RELATED"/>
    <property type="match status" value="1"/>
</dbReference>
<keyword evidence="8" id="KW-1278">Translocase</keyword>
<evidence type="ECO:0000256" key="6">
    <source>
        <dbReference type="ARBA" id="ARBA00022840"/>
    </source>
</evidence>
<keyword evidence="3 11" id="KW-0812">Transmembrane</keyword>
<dbReference type="InterPro" id="IPR018303">
    <property type="entry name" value="ATPase_P-typ_P_site"/>
</dbReference>
<dbReference type="RefSeq" id="WP_380579227.1">
    <property type="nucleotide sequence ID" value="NZ_JBHSQJ010000007.1"/>
</dbReference>
<dbReference type="InterPro" id="IPR036412">
    <property type="entry name" value="HAD-like_sf"/>
</dbReference>
<evidence type="ECO:0000313" key="15">
    <source>
        <dbReference type="Proteomes" id="UP001596174"/>
    </source>
</evidence>
<dbReference type="InterPro" id="IPR059000">
    <property type="entry name" value="ATPase_P-type_domA"/>
</dbReference>
<dbReference type="SUPFAM" id="SSF81653">
    <property type="entry name" value="Calcium ATPase, transduction domain A"/>
    <property type="match status" value="1"/>
</dbReference>
<dbReference type="NCBIfam" id="TIGR01494">
    <property type="entry name" value="ATPase_P-type"/>
    <property type="match status" value="1"/>
</dbReference>
<dbReference type="SFLD" id="SFLDF00027">
    <property type="entry name" value="p-type_atpase"/>
    <property type="match status" value="1"/>
</dbReference>
<dbReference type="SUPFAM" id="SSF56784">
    <property type="entry name" value="HAD-like"/>
    <property type="match status" value="1"/>
</dbReference>
<evidence type="ECO:0000256" key="5">
    <source>
        <dbReference type="ARBA" id="ARBA00022741"/>
    </source>
</evidence>
<protein>
    <submittedName>
        <fullName evidence="14">Heavy metal translocating P-type ATPase</fullName>
    </submittedName>
</protein>
<keyword evidence="10 11" id="KW-0472">Membrane</keyword>
<keyword evidence="4 11" id="KW-0479">Metal-binding</keyword>
<feature type="transmembrane region" description="Helical" evidence="11">
    <location>
        <begin position="584"/>
        <end position="602"/>
    </location>
</feature>
<dbReference type="Proteomes" id="UP001596174">
    <property type="component" value="Unassembled WGS sequence"/>
</dbReference>
<dbReference type="PANTHER" id="PTHR43079">
    <property type="entry name" value="PROBABLE CADMIUM/ZINC-TRANSPORTING ATPASE HMA1"/>
    <property type="match status" value="1"/>
</dbReference>
<evidence type="ECO:0000256" key="4">
    <source>
        <dbReference type="ARBA" id="ARBA00022723"/>
    </source>
</evidence>
<feature type="transmembrane region" description="Helical" evidence="11">
    <location>
        <begin position="32"/>
        <end position="51"/>
    </location>
</feature>
<evidence type="ECO:0000256" key="3">
    <source>
        <dbReference type="ARBA" id="ARBA00022692"/>
    </source>
</evidence>
<dbReference type="NCBIfam" id="TIGR01525">
    <property type="entry name" value="ATPase-IB_hvy"/>
    <property type="match status" value="1"/>
</dbReference>
<feature type="compositionally biased region" description="Pro residues" evidence="12">
    <location>
        <begin position="11"/>
        <end position="20"/>
    </location>
</feature>
<evidence type="ECO:0000256" key="7">
    <source>
        <dbReference type="ARBA" id="ARBA00022842"/>
    </source>
</evidence>
<keyword evidence="11" id="KW-1003">Cell membrane</keyword>
<dbReference type="PRINTS" id="PR00941">
    <property type="entry name" value="CDATPASE"/>
</dbReference>
<feature type="domain" description="P-type ATPase A" evidence="13">
    <location>
        <begin position="139"/>
        <end position="240"/>
    </location>
</feature>
<dbReference type="SFLD" id="SFLDG00002">
    <property type="entry name" value="C1.7:_P-type_atpase_like"/>
    <property type="match status" value="1"/>
</dbReference>
<reference evidence="15" key="1">
    <citation type="journal article" date="2019" name="Int. J. Syst. Evol. Microbiol.">
        <title>The Global Catalogue of Microorganisms (GCM) 10K type strain sequencing project: providing services to taxonomists for standard genome sequencing and annotation.</title>
        <authorList>
            <consortium name="The Broad Institute Genomics Platform"/>
            <consortium name="The Broad Institute Genome Sequencing Center for Infectious Disease"/>
            <person name="Wu L."/>
            <person name="Ma J."/>
        </authorList>
    </citation>
    <scope>NUCLEOTIDE SEQUENCE [LARGE SCALE GENOMIC DNA]</scope>
    <source>
        <strain evidence="15">JCM 4816</strain>
    </source>
</reference>
<comment type="subcellular location">
    <subcellularLocation>
        <location evidence="1">Cell membrane</location>
        <topology evidence="1">Multi-pass membrane protein</topology>
    </subcellularLocation>
</comment>
<name>A0ABW1FXF9_9ACTN</name>
<keyword evidence="15" id="KW-1185">Reference proteome</keyword>
<dbReference type="Gene3D" id="2.70.150.10">
    <property type="entry name" value="Calcium-transporting ATPase, cytoplasmic transduction domain A"/>
    <property type="match status" value="1"/>
</dbReference>
<accession>A0ABW1FXF9</accession>
<dbReference type="Gene3D" id="3.40.1110.10">
    <property type="entry name" value="Calcium-transporting ATPase, cytoplasmic domain N"/>
    <property type="match status" value="1"/>
</dbReference>
<dbReference type="EMBL" id="JBHSQJ010000007">
    <property type="protein sequence ID" value="MFC5906124.1"/>
    <property type="molecule type" value="Genomic_DNA"/>
</dbReference>
<sequence>MSAQATLLQTPAPPAAPPAAPRRTRVLALPEARWAAAALVLFLVALPFHLLGAPAWTWGPLYALVYAAGGWEPGWAGLRALRERTLDVDLLMVVAALGAAAIGQFLDGALLIVIFATSGALEALATARTADSVRGLLDLAPATATLLRPDGSEETVPAERLRVDDTILVRPGERIGADGIVLDGAGDVDQAGITGEPMPAPKEPGSDVFAGTLNGAGALTVRVTRDPADSVIARIVALVEEASETKAHTQLFIEKVEQRYSLGMVAATLLLFPLPLAFGAALAPTLLRAMTFMIVASPCAVVLATMPPLLSAIANAGRHGVLVKSAVVMERLGQIDAVALDKTGTLTEGTPHVVSVRPLGHLTADQVLTLAASVEHGSEHPLGRAILSAARDRGLAVPPAHDFTAEPGIGVTARVNGAHVTVGRPDRLAPELTTAQQTNTQVVVLHDDRPVGLLHLSDRLRPDAAATVTALAAATARPPLLLTGDSPEAAAHLAAGVGITEVRAGLLPQDKVAAVRELGAAGHRVLVVGDGVNDAPALAAAHSGIAMGQAGSDLALESADAVVVRDELAAVPRVVALSRRARRLVVQNLWIAGLFITGLVVWDLVGTLPLPLGVAGHEGSTVVVGLNGLRLLRESAWRNA</sequence>
<feature type="transmembrane region" description="Helical" evidence="11">
    <location>
        <begin position="260"/>
        <end position="283"/>
    </location>
</feature>
<dbReference type="InterPro" id="IPR044492">
    <property type="entry name" value="P_typ_ATPase_HD_dom"/>
</dbReference>
<dbReference type="PROSITE" id="PS01229">
    <property type="entry name" value="COF_2"/>
    <property type="match status" value="1"/>
</dbReference>
<evidence type="ECO:0000313" key="14">
    <source>
        <dbReference type="EMBL" id="MFC5906124.1"/>
    </source>
</evidence>
<dbReference type="Pfam" id="PF00702">
    <property type="entry name" value="Hydrolase"/>
    <property type="match status" value="1"/>
</dbReference>
<dbReference type="InterPro" id="IPR008250">
    <property type="entry name" value="ATPase_P-typ_transduc_dom_A_sf"/>
</dbReference>
<comment type="caution">
    <text evidence="14">The sequence shown here is derived from an EMBL/GenBank/DDBJ whole genome shotgun (WGS) entry which is preliminary data.</text>
</comment>
<dbReference type="Pfam" id="PF00122">
    <property type="entry name" value="E1-E2_ATPase"/>
    <property type="match status" value="1"/>
</dbReference>
<organism evidence="14 15">
    <name type="scientific">Streptacidiphilus monticola</name>
    <dbReference type="NCBI Taxonomy" id="2161674"/>
    <lineage>
        <taxon>Bacteria</taxon>
        <taxon>Bacillati</taxon>
        <taxon>Actinomycetota</taxon>
        <taxon>Actinomycetes</taxon>
        <taxon>Kitasatosporales</taxon>
        <taxon>Streptomycetaceae</taxon>
        <taxon>Streptacidiphilus</taxon>
    </lineage>
</organism>
<dbReference type="InterPro" id="IPR001757">
    <property type="entry name" value="P_typ_ATPase"/>
</dbReference>
<dbReference type="PRINTS" id="PR00119">
    <property type="entry name" value="CATATPASE"/>
</dbReference>
<feature type="transmembrane region" description="Helical" evidence="11">
    <location>
        <begin position="90"/>
        <end position="116"/>
    </location>
</feature>
<dbReference type="InterPro" id="IPR023214">
    <property type="entry name" value="HAD_sf"/>
</dbReference>
<dbReference type="InterPro" id="IPR027256">
    <property type="entry name" value="P-typ_ATPase_IB"/>
</dbReference>
<dbReference type="InterPro" id="IPR023299">
    <property type="entry name" value="ATPase_P-typ_cyto_dom_N"/>
</dbReference>
<evidence type="ECO:0000256" key="1">
    <source>
        <dbReference type="ARBA" id="ARBA00004651"/>
    </source>
</evidence>